<organism evidence="2 3">
    <name type="scientific">Modicella reniformis</name>
    <dbReference type="NCBI Taxonomy" id="1440133"/>
    <lineage>
        <taxon>Eukaryota</taxon>
        <taxon>Fungi</taxon>
        <taxon>Fungi incertae sedis</taxon>
        <taxon>Mucoromycota</taxon>
        <taxon>Mortierellomycotina</taxon>
        <taxon>Mortierellomycetes</taxon>
        <taxon>Mortierellales</taxon>
        <taxon>Mortierellaceae</taxon>
        <taxon>Modicella</taxon>
    </lineage>
</organism>
<gene>
    <name evidence="2" type="ORF">BGZ65_000453</name>
</gene>
<dbReference type="EMBL" id="JAAAHW010012040">
    <property type="protein sequence ID" value="KAF9916055.1"/>
    <property type="molecule type" value="Genomic_DNA"/>
</dbReference>
<feature type="non-terminal residue" evidence="2">
    <location>
        <position position="165"/>
    </location>
</feature>
<accession>A0A9P6LNQ9</accession>
<feature type="compositionally biased region" description="Low complexity" evidence="1">
    <location>
        <begin position="63"/>
        <end position="81"/>
    </location>
</feature>
<feature type="region of interest" description="Disordered" evidence="1">
    <location>
        <begin position="1"/>
        <end position="120"/>
    </location>
</feature>
<dbReference type="Proteomes" id="UP000749646">
    <property type="component" value="Unassembled WGS sequence"/>
</dbReference>
<name>A0A9P6LNQ9_9FUNG</name>
<evidence type="ECO:0000313" key="3">
    <source>
        <dbReference type="Proteomes" id="UP000749646"/>
    </source>
</evidence>
<sequence>MFRDLGKKKTSKQSPPLAISSPIGTSPFVPSPSAPYVPHTTYHPPTSNQPRTSVSDRDQFLHTTNSTYSNNSSGGYSSSSGARHGHQSHSGDYSTSSSSPPPSGRYSGSHPSHYSATSYGTNSTATAIANAGAFAAGHHRVSSGVDDAQSIRSQRTSTSGMQSEA</sequence>
<evidence type="ECO:0000313" key="2">
    <source>
        <dbReference type="EMBL" id="KAF9916055.1"/>
    </source>
</evidence>
<keyword evidence="3" id="KW-1185">Reference proteome</keyword>
<dbReference type="AlphaFoldDB" id="A0A9P6LNQ9"/>
<protein>
    <submittedName>
        <fullName evidence="2">Uncharacterized protein</fullName>
    </submittedName>
</protein>
<proteinExistence type="predicted"/>
<feature type="region of interest" description="Disordered" evidence="1">
    <location>
        <begin position="137"/>
        <end position="165"/>
    </location>
</feature>
<evidence type="ECO:0000256" key="1">
    <source>
        <dbReference type="SAM" id="MobiDB-lite"/>
    </source>
</evidence>
<feature type="compositionally biased region" description="Low complexity" evidence="1">
    <location>
        <begin position="36"/>
        <end position="46"/>
    </location>
</feature>
<feature type="compositionally biased region" description="Polar residues" evidence="1">
    <location>
        <begin position="150"/>
        <end position="165"/>
    </location>
</feature>
<reference evidence="2" key="1">
    <citation type="journal article" date="2020" name="Fungal Divers.">
        <title>Resolving the Mortierellaceae phylogeny through synthesis of multi-gene phylogenetics and phylogenomics.</title>
        <authorList>
            <person name="Vandepol N."/>
            <person name="Liber J."/>
            <person name="Desiro A."/>
            <person name="Na H."/>
            <person name="Kennedy M."/>
            <person name="Barry K."/>
            <person name="Grigoriev I.V."/>
            <person name="Miller A.N."/>
            <person name="O'Donnell K."/>
            <person name="Stajich J.E."/>
            <person name="Bonito G."/>
        </authorList>
    </citation>
    <scope>NUCLEOTIDE SEQUENCE</scope>
    <source>
        <strain evidence="2">MES-2147</strain>
    </source>
</reference>
<comment type="caution">
    <text evidence="2">The sequence shown here is derived from an EMBL/GenBank/DDBJ whole genome shotgun (WGS) entry which is preliminary data.</text>
</comment>
<feature type="compositionally biased region" description="Low complexity" evidence="1">
    <location>
        <begin position="88"/>
        <end position="120"/>
    </location>
</feature>